<dbReference type="RefSeq" id="WP_344068498.1">
    <property type="nucleotide sequence ID" value="NZ_BAAAPL010000001.1"/>
</dbReference>
<evidence type="ECO:0000259" key="1">
    <source>
        <dbReference type="Pfam" id="PF00881"/>
    </source>
</evidence>
<gene>
    <name evidence="3" type="ORF">GCM10009808_03950</name>
</gene>
<dbReference type="InterPro" id="IPR029479">
    <property type="entry name" value="Nitroreductase"/>
</dbReference>
<evidence type="ECO:0000313" key="4">
    <source>
        <dbReference type="Proteomes" id="UP001501690"/>
    </source>
</evidence>
<sequence>MIRPHTLRRYRFDDDVSVSEIGEAILLATPRGELSLSVRQRERRTMFHHLSDGGADVASLLSIVGGAATDTVWVYRTLEKFVRAGLVVESIGIPSAAVIRRMVFDDTGGRAVDRVRVDPTAYLRADPDGMIFECARSTSLVRVTDWRLPAVIATLAQASGVPWRELTWPEGVDDALAEAVVIALLETGHLRPDEDSSPELREWSFHDSVFHTRSRLGYHDGPYGGTYANASMRAPLPAVTSASDAPSIPLARPDLADLSRTDPPLVTVQESRQSWRRSGPRAVTADELGEFLYRSARVRAQRSTDREDISLRPYPGGGADYELEIYPLVNRVDGLDRGLYHYNPADHALVPLSPWSDGLEALADEISRTAVTDSYPDVMFFVTARMGRLTYKYEAIPYALALKDLGVLYSTWYMTATAMGLAPCALGGGDSALFAQVSGVSMWAEPRIGEFILNTPDPTERRTAPAEEREVPE</sequence>
<feature type="domain" description="Nitroreductase" evidence="1">
    <location>
        <begin position="271"/>
        <end position="441"/>
    </location>
</feature>
<organism evidence="3 4">
    <name type="scientific">Microbacterium sediminicola</name>
    <dbReference type="NCBI Taxonomy" id="415210"/>
    <lineage>
        <taxon>Bacteria</taxon>
        <taxon>Bacillati</taxon>
        <taxon>Actinomycetota</taxon>
        <taxon>Actinomycetes</taxon>
        <taxon>Micrococcales</taxon>
        <taxon>Microbacteriaceae</taxon>
        <taxon>Microbacterium</taxon>
    </lineage>
</organism>
<dbReference type="Pfam" id="PF00881">
    <property type="entry name" value="Nitroreductase"/>
    <property type="match status" value="1"/>
</dbReference>
<proteinExistence type="predicted"/>
<name>A0ABN2HM93_9MICO</name>
<dbReference type="InterPro" id="IPR000415">
    <property type="entry name" value="Nitroreductase-like"/>
</dbReference>
<dbReference type="Proteomes" id="UP001501690">
    <property type="component" value="Unassembled WGS sequence"/>
</dbReference>
<dbReference type="Pfam" id="PF22767">
    <property type="entry name" value="ThcOx"/>
    <property type="match status" value="1"/>
</dbReference>
<dbReference type="PANTHER" id="PTHR43745">
    <property type="entry name" value="NITROREDUCTASE MJ1384-RELATED"/>
    <property type="match status" value="1"/>
</dbReference>
<dbReference type="Gene3D" id="3.40.109.10">
    <property type="entry name" value="NADH Oxidase"/>
    <property type="match status" value="1"/>
</dbReference>
<dbReference type="PANTHER" id="PTHR43745:SF2">
    <property type="entry name" value="NITROREDUCTASE MJ1384-RELATED"/>
    <property type="match status" value="1"/>
</dbReference>
<dbReference type="CDD" id="cd02142">
    <property type="entry name" value="McbC_SagB-like_oxidoreductase"/>
    <property type="match status" value="1"/>
</dbReference>
<dbReference type="NCBIfam" id="TIGR03605">
    <property type="entry name" value="antibiot_sagB"/>
    <property type="match status" value="1"/>
</dbReference>
<reference evidence="3 4" key="1">
    <citation type="journal article" date="2019" name="Int. J. Syst. Evol. Microbiol.">
        <title>The Global Catalogue of Microorganisms (GCM) 10K type strain sequencing project: providing services to taxonomists for standard genome sequencing and annotation.</title>
        <authorList>
            <consortium name="The Broad Institute Genomics Platform"/>
            <consortium name="The Broad Institute Genome Sequencing Center for Infectious Disease"/>
            <person name="Wu L."/>
            <person name="Ma J."/>
        </authorList>
    </citation>
    <scope>NUCLEOTIDE SEQUENCE [LARGE SCALE GENOMIC DNA]</scope>
    <source>
        <strain evidence="3 4">JCM 15577</strain>
    </source>
</reference>
<feature type="domain" description="Cyanobactin oxidase ThcOx second" evidence="2">
    <location>
        <begin position="121"/>
        <end position="220"/>
    </location>
</feature>
<accession>A0ABN2HM93</accession>
<dbReference type="InterPro" id="IPR020051">
    <property type="entry name" value="SagB-type_dehydrogenase"/>
</dbReference>
<evidence type="ECO:0000259" key="2">
    <source>
        <dbReference type="Pfam" id="PF22767"/>
    </source>
</evidence>
<keyword evidence="4" id="KW-1185">Reference proteome</keyword>
<dbReference type="InterPro" id="IPR054488">
    <property type="entry name" value="ThcOx_dom2"/>
</dbReference>
<dbReference type="InterPro" id="IPR052544">
    <property type="entry name" value="Bacteriocin_Proc_Enz"/>
</dbReference>
<comment type="caution">
    <text evidence="3">The sequence shown here is derived from an EMBL/GenBank/DDBJ whole genome shotgun (WGS) entry which is preliminary data.</text>
</comment>
<dbReference type="EMBL" id="BAAAPL010000001">
    <property type="protein sequence ID" value="GAA1690187.1"/>
    <property type="molecule type" value="Genomic_DNA"/>
</dbReference>
<evidence type="ECO:0000313" key="3">
    <source>
        <dbReference type="EMBL" id="GAA1690187.1"/>
    </source>
</evidence>
<protein>
    <submittedName>
        <fullName evidence="3">SagB family peptide dehydrogenase</fullName>
    </submittedName>
</protein>